<proteinExistence type="predicted"/>
<dbReference type="EMBL" id="MN741017">
    <property type="protein sequence ID" value="QHU22681.1"/>
    <property type="molecule type" value="Genomic_DNA"/>
</dbReference>
<evidence type="ECO:0000313" key="2">
    <source>
        <dbReference type="EMBL" id="QHU22681.1"/>
    </source>
</evidence>
<reference evidence="2" key="1">
    <citation type="journal article" date="2020" name="Nature">
        <title>Giant virus diversity and host interactions through global metagenomics.</title>
        <authorList>
            <person name="Schulz F."/>
            <person name="Roux S."/>
            <person name="Paez-Espino D."/>
            <person name="Jungbluth S."/>
            <person name="Walsh D.A."/>
            <person name="Denef V.J."/>
            <person name="McMahon K.D."/>
            <person name="Konstantinidis K.T."/>
            <person name="Eloe-Fadrosh E.A."/>
            <person name="Kyrpides N.C."/>
            <person name="Woyke T."/>
        </authorList>
    </citation>
    <scope>NUCLEOTIDE SEQUENCE</scope>
    <source>
        <strain evidence="2">GVMAG-S-ERX555907-63</strain>
    </source>
</reference>
<dbReference type="Gene3D" id="3.30.40.10">
    <property type="entry name" value="Zinc/RING finger domain, C3HC4 (zinc finger)"/>
    <property type="match status" value="1"/>
</dbReference>
<dbReference type="SUPFAM" id="SSF57850">
    <property type="entry name" value="RING/U-box"/>
    <property type="match status" value="1"/>
</dbReference>
<dbReference type="CDD" id="cd16448">
    <property type="entry name" value="RING-H2"/>
    <property type="match status" value="1"/>
</dbReference>
<organism evidence="2">
    <name type="scientific">viral metagenome</name>
    <dbReference type="NCBI Taxonomy" id="1070528"/>
    <lineage>
        <taxon>unclassified sequences</taxon>
        <taxon>metagenomes</taxon>
        <taxon>organismal metagenomes</taxon>
    </lineage>
</organism>
<accession>A0A6C0KZL5</accession>
<dbReference type="Pfam" id="PF13639">
    <property type="entry name" value="zf-RING_2"/>
    <property type="match status" value="1"/>
</dbReference>
<name>A0A6C0KZL5_9ZZZZ</name>
<dbReference type="InterPro" id="IPR013083">
    <property type="entry name" value="Znf_RING/FYVE/PHD"/>
</dbReference>
<protein>
    <recommendedName>
        <fullName evidence="1">RING-type domain-containing protein</fullName>
    </recommendedName>
</protein>
<evidence type="ECO:0000259" key="1">
    <source>
        <dbReference type="PROSITE" id="PS50089"/>
    </source>
</evidence>
<sequence length="181" mass="21395">MELGYSFSLSFEDLQLGSPFGLNFLNNSRNEMISSVETEFRNLIINQTTNVISNENEERISRMSTENFKERIRELLEDFLSYVQFHVTIMSRAKQQEIKLSNQDYNKYIVSRKGSVKLAKKLDQHNEQRLCPICLEPLLLKRMWHSPHCDHLFHPKCLKYYLTKKCKKPLCPVCRTDVKTD</sequence>
<dbReference type="PROSITE" id="PS50089">
    <property type="entry name" value="ZF_RING_2"/>
    <property type="match status" value="1"/>
</dbReference>
<feature type="domain" description="RING-type" evidence="1">
    <location>
        <begin position="131"/>
        <end position="175"/>
    </location>
</feature>
<dbReference type="AlphaFoldDB" id="A0A6C0KZL5"/>
<dbReference type="InterPro" id="IPR001841">
    <property type="entry name" value="Znf_RING"/>
</dbReference>